<evidence type="ECO:0000313" key="9">
    <source>
        <dbReference type="EMBL" id="KAF2100975.1"/>
    </source>
</evidence>
<dbReference type="GO" id="GO:0032040">
    <property type="term" value="C:small-subunit processome"/>
    <property type="evidence" value="ECO:0007669"/>
    <property type="project" value="UniProtKB-UniRule"/>
</dbReference>
<evidence type="ECO:0000256" key="8">
    <source>
        <dbReference type="SAM" id="MobiDB-lite"/>
    </source>
</evidence>
<proteinExistence type="inferred from homology"/>
<dbReference type="Pfam" id="PF03998">
    <property type="entry name" value="Utp11"/>
    <property type="match status" value="1"/>
</dbReference>
<dbReference type="EMBL" id="ML978124">
    <property type="protein sequence ID" value="KAF2100975.1"/>
    <property type="molecule type" value="Genomic_DNA"/>
</dbReference>
<comment type="subunit">
    <text evidence="6">Component of the ribosomal small subunit (SSU) processome.</text>
</comment>
<keyword evidence="4 6" id="KW-0698">rRNA processing</keyword>
<keyword evidence="5 6" id="KW-0539">Nucleus</keyword>
<dbReference type="PANTHER" id="PTHR12838">
    <property type="entry name" value="U3 SMALL NUCLEOLAR RNA-ASSOCIATED PROTEIN 11"/>
    <property type="match status" value="1"/>
</dbReference>
<sequence length="272" mass="31121">MSSLRNAVQRRNHRERAQPAGREKLGLLEKHSDYSLRARDFAEKKKRLKILRQKAANRNPDEFAFGMMSTKTVKGEKIGDRGNKALSQEAVKLMKTQDAGYLRTMLQATKKERERLESEIQLLENEEDGAINALKGGGQGKHTVFVDDVEAQREFDAEEFFDTDAKGLSMSFNRPKHHVDHAVEATSEIVPRPRSKKAIQAEQEAEKEGKRQAKRRLKGQEGRLGYLEKIKAQERDLEAAERELEVQRAKMNNSVGGVNKNGVKFRIRERKR</sequence>
<accession>A0A9P4M8E9</accession>
<dbReference type="PIRSF" id="PIRSF015952">
    <property type="entry name" value="U3snoRNP11"/>
    <property type="match status" value="1"/>
</dbReference>
<evidence type="ECO:0000256" key="2">
    <source>
        <dbReference type="ARBA" id="ARBA00004604"/>
    </source>
</evidence>
<evidence type="ECO:0000256" key="7">
    <source>
        <dbReference type="SAM" id="Coils"/>
    </source>
</evidence>
<feature type="compositionally biased region" description="Basic residues" evidence="8">
    <location>
        <begin position="263"/>
        <end position="272"/>
    </location>
</feature>
<comment type="subcellular location">
    <subcellularLocation>
        <location evidence="2 6">Nucleus</location>
        <location evidence="2 6">Nucleolus</location>
    </subcellularLocation>
</comment>
<reference evidence="9" key="1">
    <citation type="journal article" date="2020" name="Stud. Mycol.">
        <title>101 Dothideomycetes genomes: a test case for predicting lifestyles and emergence of pathogens.</title>
        <authorList>
            <person name="Haridas S."/>
            <person name="Albert R."/>
            <person name="Binder M."/>
            <person name="Bloem J."/>
            <person name="Labutti K."/>
            <person name="Salamov A."/>
            <person name="Andreopoulos B."/>
            <person name="Baker S."/>
            <person name="Barry K."/>
            <person name="Bills G."/>
            <person name="Bluhm B."/>
            <person name="Cannon C."/>
            <person name="Castanera R."/>
            <person name="Culley D."/>
            <person name="Daum C."/>
            <person name="Ezra D."/>
            <person name="Gonzalez J."/>
            <person name="Henrissat B."/>
            <person name="Kuo A."/>
            <person name="Liang C."/>
            <person name="Lipzen A."/>
            <person name="Lutzoni F."/>
            <person name="Magnuson J."/>
            <person name="Mondo S."/>
            <person name="Nolan M."/>
            <person name="Ohm R."/>
            <person name="Pangilinan J."/>
            <person name="Park H.-J."/>
            <person name="Ramirez L."/>
            <person name="Alfaro M."/>
            <person name="Sun H."/>
            <person name="Tritt A."/>
            <person name="Yoshinaga Y."/>
            <person name="Zwiers L.-H."/>
            <person name="Turgeon B."/>
            <person name="Goodwin S."/>
            <person name="Spatafora J."/>
            <person name="Crous P."/>
            <person name="Grigoriev I."/>
        </authorList>
    </citation>
    <scope>NUCLEOTIDE SEQUENCE</scope>
    <source>
        <strain evidence="9">CBS 133067</strain>
    </source>
</reference>
<feature type="region of interest" description="Disordered" evidence="8">
    <location>
        <begin position="252"/>
        <end position="272"/>
    </location>
</feature>
<evidence type="ECO:0000256" key="3">
    <source>
        <dbReference type="ARBA" id="ARBA00008105"/>
    </source>
</evidence>
<name>A0A9P4M8E9_9PEZI</name>
<feature type="coiled-coil region" evidence="7">
    <location>
        <begin position="106"/>
        <end position="133"/>
    </location>
</feature>
<evidence type="ECO:0000256" key="6">
    <source>
        <dbReference type="PIRNR" id="PIRNR015952"/>
    </source>
</evidence>
<evidence type="ECO:0000256" key="4">
    <source>
        <dbReference type="ARBA" id="ARBA00022552"/>
    </source>
</evidence>
<keyword evidence="10" id="KW-1185">Reference proteome</keyword>
<dbReference type="InterPro" id="IPR007144">
    <property type="entry name" value="SSU_processome_Utp11"/>
</dbReference>
<protein>
    <recommendedName>
        <fullName evidence="6">U3 small nucleolar RNA-associated protein 11</fullName>
        <shortName evidence="6">U3 snoRNA-associated protein 11</shortName>
    </recommendedName>
</protein>
<dbReference type="AlphaFoldDB" id="A0A9P4M8E9"/>
<comment type="function">
    <text evidence="1 6">Involved in nucleolar processing of pre-18S ribosomal RNA.</text>
</comment>
<comment type="caution">
    <text evidence="9">The sequence shown here is derived from an EMBL/GenBank/DDBJ whole genome shotgun (WGS) entry which is preliminary data.</text>
</comment>
<organism evidence="9 10">
    <name type="scientific">Rhizodiscina lignyota</name>
    <dbReference type="NCBI Taxonomy" id="1504668"/>
    <lineage>
        <taxon>Eukaryota</taxon>
        <taxon>Fungi</taxon>
        <taxon>Dikarya</taxon>
        <taxon>Ascomycota</taxon>
        <taxon>Pezizomycotina</taxon>
        <taxon>Dothideomycetes</taxon>
        <taxon>Pleosporomycetidae</taxon>
        <taxon>Aulographales</taxon>
        <taxon>Rhizodiscinaceae</taxon>
        <taxon>Rhizodiscina</taxon>
    </lineage>
</organism>
<evidence type="ECO:0000256" key="1">
    <source>
        <dbReference type="ARBA" id="ARBA00004099"/>
    </source>
</evidence>
<feature type="region of interest" description="Disordered" evidence="8">
    <location>
        <begin position="1"/>
        <end position="26"/>
    </location>
</feature>
<dbReference type="Proteomes" id="UP000799772">
    <property type="component" value="Unassembled WGS sequence"/>
</dbReference>
<feature type="compositionally biased region" description="Basic and acidic residues" evidence="8">
    <location>
        <begin position="15"/>
        <end position="26"/>
    </location>
</feature>
<feature type="region of interest" description="Disordered" evidence="8">
    <location>
        <begin position="201"/>
        <end position="220"/>
    </location>
</feature>
<feature type="coiled-coil region" evidence="7">
    <location>
        <begin position="223"/>
        <end position="250"/>
    </location>
</feature>
<comment type="similarity">
    <text evidence="3 6">Belongs to the UTP11 family.</text>
</comment>
<evidence type="ECO:0000313" key="10">
    <source>
        <dbReference type="Proteomes" id="UP000799772"/>
    </source>
</evidence>
<dbReference type="OrthoDB" id="29058at2759"/>
<keyword evidence="7" id="KW-0175">Coiled coil</keyword>
<dbReference type="PANTHER" id="PTHR12838:SF0">
    <property type="entry name" value="U3 SMALL NUCLEOLAR RNA-ASSOCIATED PROTEIN 11-RELATED"/>
    <property type="match status" value="1"/>
</dbReference>
<dbReference type="GO" id="GO:0006364">
    <property type="term" value="P:rRNA processing"/>
    <property type="evidence" value="ECO:0007669"/>
    <property type="project" value="UniProtKB-UniRule"/>
</dbReference>
<evidence type="ECO:0000256" key="5">
    <source>
        <dbReference type="ARBA" id="ARBA00023242"/>
    </source>
</evidence>
<gene>
    <name evidence="9" type="ORF">NA57DRAFT_37219</name>
</gene>
<feature type="compositionally biased region" description="Low complexity" evidence="8">
    <location>
        <begin position="252"/>
        <end position="262"/>
    </location>
</feature>